<dbReference type="PRINTS" id="PR01576">
    <property type="entry name" value="PDEFORMYLASE"/>
</dbReference>
<keyword evidence="3 4" id="KW-0378">Hydrolase</keyword>
<dbReference type="InterPro" id="IPR023635">
    <property type="entry name" value="Peptide_deformylase"/>
</dbReference>
<keyword evidence="3" id="KW-0648">Protein biosynthesis</keyword>
<protein>
    <recommendedName>
        <fullName evidence="3">Peptide deformylase</fullName>
        <shortName evidence="3">PDF</shortName>
        <ecNumber evidence="3">3.5.1.88</ecNumber>
    </recommendedName>
    <alternativeName>
        <fullName evidence="3">Polypeptide deformylase</fullName>
    </alternativeName>
</protein>
<dbReference type="SUPFAM" id="SSF56420">
    <property type="entry name" value="Peptide deformylase"/>
    <property type="match status" value="1"/>
</dbReference>
<feature type="binding site" evidence="3">
    <location>
        <position position="97"/>
    </location>
    <ligand>
        <name>Fe cation</name>
        <dbReference type="ChEBI" id="CHEBI:24875"/>
    </ligand>
</feature>
<dbReference type="PANTHER" id="PTHR10458:SF22">
    <property type="entry name" value="PEPTIDE DEFORMYLASE"/>
    <property type="match status" value="1"/>
</dbReference>
<dbReference type="EC" id="3.5.1.88" evidence="3"/>
<sequence>MTLIKEIDMAIRAIRVMGDNVLNKKCKEVKEVNDRTRVLVEDMIDTMREANGVGLAAPQVGVLKRIVVIETEPENVHVLINPVILEQDGEQVGYEGCLSVPGKSGIVKRPNHVVAKAFDLDMNEYTIEGEGLLARAVCHECAHLDGELYVDLVEGELIDNEELEKMYEEEEDEE</sequence>
<dbReference type="HAMAP" id="MF_00163">
    <property type="entry name" value="Pep_deformylase"/>
    <property type="match status" value="1"/>
</dbReference>
<feature type="active site" evidence="3">
    <location>
        <position position="140"/>
    </location>
</feature>
<dbReference type="EMBL" id="RRCM01000001">
    <property type="protein sequence ID" value="RRJ16971.1"/>
    <property type="molecule type" value="Genomic_DNA"/>
</dbReference>
<dbReference type="NCBIfam" id="TIGR00079">
    <property type="entry name" value="pept_deformyl"/>
    <property type="match status" value="1"/>
</dbReference>
<evidence type="ECO:0000313" key="5">
    <source>
        <dbReference type="Proteomes" id="UP000276982"/>
    </source>
</evidence>
<dbReference type="Pfam" id="PF01327">
    <property type="entry name" value="Pep_deformylase"/>
    <property type="match status" value="1"/>
</dbReference>
<dbReference type="Gene3D" id="3.90.45.10">
    <property type="entry name" value="Peptide deformylase"/>
    <property type="match status" value="1"/>
</dbReference>
<dbReference type="Proteomes" id="UP000276982">
    <property type="component" value="Unassembled WGS sequence"/>
</dbReference>
<gene>
    <name evidence="3 4" type="primary">def</name>
    <name evidence="4" type="ORF">EHW90_08320</name>
</gene>
<evidence type="ECO:0000256" key="3">
    <source>
        <dbReference type="HAMAP-Rule" id="MF_00163"/>
    </source>
</evidence>
<comment type="similarity">
    <text evidence="1 3">Belongs to the polypeptide deformylase family.</text>
</comment>
<comment type="function">
    <text evidence="3">Removes the formyl group from the N-terminal Met of newly synthesized proteins. Requires at least a dipeptide for an efficient rate of reaction. N-terminal L-methionine is a prerequisite for activity but the enzyme has broad specificity at other positions.</text>
</comment>
<name>A0A3P3Q735_9FIRM</name>
<evidence type="ECO:0000313" key="4">
    <source>
        <dbReference type="EMBL" id="RRJ16971.1"/>
    </source>
</evidence>
<feature type="binding site" evidence="3">
    <location>
        <position position="143"/>
    </location>
    <ligand>
        <name>Fe cation</name>
        <dbReference type="ChEBI" id="CHEBI:24875"/>
    </ligand>
</feature>
<dbReference type="PIRSF" id="PIRSF004749">
    <property type="entry name" value="Pep_def"/>
    <property type="match status" value="1"/>
</dbReference>
<feature type="binding site" evidence="3">
    <location>
        <position position="139"/>
    </location>
    <ligand>
        <name>Fe cation</name>
        <dbReference type="ChEBI" id="CHEBI:24875"/>
    </ligand>
</feature>
<evidence type="ECO:0000256" key="1">
    <source>
        <dbReference type="ARBA" id="ARBA00010759"/>
    </source>
</evidence>
<evidence type="ECO:0000256" key="2">
    <source>
        <dbReference type="ARBA" id="ARBA00023004"/>
    </source>
</evidence>
<dbReference type="GO" id="GO:0042586">
    <property type="term" value="F:peptide deformylase activity"/>
    <property type="evidence" value="ECO:0007669"/>
    <property type="project" value="UniProtKB-UniRule"/>
</dbReference>
<organism evidence="4 5">
    <name type="scientific">Lachnoanaerobaculum orale</name>
    <dbReference type="NCBI Taxonomy" id="979627"/>
    <lineage>
        <taxon>Bacteria</taxon>
        <taxon>Bacillati</taxon>
        <taxon>Bacillota</taxon>
        <taxon>Clostridia</taxon>
        <taxon>Lachnospirales</taxon>
        <taxon>Lachnospiraceae</taxon>
        <taxon>Lachnoanaerobaculum</taxon>
    </lineage>
</organism>
<dbReference type="GO" id="GO:0046872">
    <property type="term" value="F:metal ion binding"/>
    <property type="evidence" value="ECO:0007669"/>
    <property type="project" value="UniProtKB-KW"/>
</dbReference>
<dbReference type="GO" id="GO:0006412">
    <property type="term" value="P:translation"/>
    <property type="evidence" value="ECO:0007669"/>
    <property type="project" value="UniProtKB-UniRule"/>
</dbReference>
<keyword evidence="3" id="KW-0479">Metal-binding</keyword>
<dbReference type="PANTHER" id="PTHR10458">
    <property type="entry name" value="PEPTIDE DEFORMYLASE"/>
    <property type="match status" value="1"/>
</dbReference>
<dbReference type="CDD" id="cd00487">
    <property type="entry name" value="Pep_deformylase"/>
    <property type="match status" value="1"/>
</dbReference>
<dbReference type="AlphaFoldDB" id="A0A3P3Q735"/>
<keyword evidence="5" id="KW-1185">Reference proteome</keyword>
<dbReference type="NCBIfam" id="NF001159">
    <property type="entry name" value="PRK00150.1-3"/>
    <property type="match status" value="1"/>
</dbReference>
<dbReference type="InterPro" id="IPR036821">
    <property type="entry name" value="Peptide_deformylase_sf"/>
</dbReference>
<reference evidence="4 5" key="1">
    <citation type="submission" date="2018-11" db="EMBL/GenBank/DDBJ databases">
        <title>Genome sequencing of Lachnoanaerobaculum orale DSM 24553T.</title>
        <authorList>
            <person name="Kook J.-K."/>
            <person name="Park S.-N."/>
            <person name="Lim Y.K."/>
        </authorList>
    </citation>
    <scope>NUCLEOTIDE SEQUENCE [LARGE SCALE GENOMIC DNA]</scope>
    <source>
        <strain evidence="4 5">DSM 24553</strain>
    </source>
</reference>
<comment type="cofactor">
    <cofactor evidence="3">
        <name>Fe(2+)</name>
        <dbReference type="ChEBI" id="CHEBI:29033"/>
    </cofactor>
    <text evidence="3">Binds 1 Fe(2+) ion.</text>
</comment>
<keyword evidence="2 3" id="KW-0408">Iron</keyword>
<accession>A0A3P3Q735</accession>
<proteinExistence type="inferred from homology"/>
<comment type="caution">
    <text evidence="4">The sequence shown here is derived from an EMBL/GenBank/DDBJ whole genome shotgun (WGS) entry which is preliminary data.</text>
</comment>
<comment type="catalytic activity">
    <reaction evidence="3">
        <text>N-terminal N-formyl-L-methionyl-[peptide] + H2O = N-terminal L-methionyl-[peptide] + formate</text>
        <dbReference type="Rhea" id="RHEA:24420"/>
        <dbReference type="Rhea" id="RHEA-COMP:10639"/>
        <dbReference type="Rhea" id="RHEA-COMP:10640"/>
        <dbReference type="ChEBI" id="CHEBI:15377"/>
        <dbReference type="ChEBI" id="CHEBI:15740"/>
        <dbReference type="ChEBI" id="CHEBI:49298"/>
        <dbReference type="ChEBI" id="CHEBI:64731"/>
        <dbReference type="EC" id="3.5.1.88"/>
    </reaction>
</comment>